<dbReference type="AlphaFoldDB" id="A0AAN4VWN9"/>
<evidence type="ECO:0000313" key="2">
    <source>
        <dbReference type="Proteomes" id="UP001310022"/>
    </source>
</evidence>
<evidence type="ECO:0000313" key="1">
    <source>
        <dbReference type="EMBL" id="GJM61484.1"/>
    </source>
</evidence>
<name>A0AAN4VWN9_9BACT</name>
<dbReference type="Proteomes" id="UP001310022">
    <property type="component" value="Unassembled WGS sequence"/>
</dbReference>
<gene>
    <name evidence="1" type="ORF">PEDI_20360</name>
</gene>
<reference evidence="1 2" key="1">
    <citation type="submission" date="2021-12" db="EMBL/GenBank/DDBJ databases">
        <title>Genome sequencing of bacteria with rrn-lacking chromosome and rrn-plasmid.</title>
        <authorList>
            <person name="Anda M."/>
            <person name="Iwasaki W."/>
        </authorList>
    </citation>
    <scope>NUCLEOTIDE SEQUENCE [LARGE SCALE GENOMIC DNA]</scope>
    <source>
        <strain evidence="1 2">NBRC 15940</strain>
    </source>
</reference>
<keyword evidence="2" id="KW-1185">Reference proteome</keyword>
<protein>
    <submittedName>
        <fullName evidence="1">Uncharacterized protein</fullName>
    </submittedName>
</protein>
<organism evidence="1 2">
    <name type="scientific">Persicobacter diffluens</name>
    <dbReference type="NCBI Taxonomy" id="981"/>
    <lineage>
        <taxon>Bacteria</taxon>
        <taxon>Pseudomonadati</taxon>
        <taxon>Bacteroidota</taxon>
        <taxon>Cytophagia</taxon>
        <taxon>Cytophagales</taxon>
        <taxon>Persicobacteraceae</taxon>
        <taxon>Persicobacter</taxon>
    </lineage>
</organism>
<accession>A0AAN4VWN9</accession>
<sequence length="65" mass="7417">MILMGYTMPRRDALHASRREWYCMRSDGNGIAYIPAGKELHDMEKCPIPMCIAGNNKCNAERRTA</sequence>
<comment type="caution">
    <text evidence="1">The sequence shown here is derived from an EMBL/GenBank/DDBJ whole genome shotgun (WGS) entry which is preliminary data.</text>
</comment>
<proteinExistence type="predicted"/>
<dbReference type="EMBL" id="BQKE01000001">
    <property type="protein sequence ID" value="GJM61484.1"/>
    <property type="molecule type" value="Genomic_DNA"/>
</dbReference>